<dbReference type="NCBIfam" id="TIGR03654">
    <property type="entry name" value="L6_bact"/>
    <property type="match status" value="1"/>
</dbReference>
<dbReference type="PRINTS" id="PR00059">
    <property type="entry name" value="RIBOSOMALL6"/>
</dbReference>
<feature type="domain" description="Large ribosomal subunit protein uL6 alpha-beta" evidence="6">
    <location>
        <begin position="90"/>
        <end position="167"/>
    </location>
</feature>
<evidence type="ECO:0000313" key="8">
    <source>
        <dbReference type="Proteomes" id="UP001205603"/>
    </source>
</evidence>
<dbReference type="PIRSF" id="PIRSF002162">
    <property type="entry name" value="Ribosomal_L6"/>
    <property type="match status" value="1"/>
</dbReference>
<proteinExistence type="inferred from homology"/>
<dbReference type="InterPro" id="IPR020040">
    <property type="entry name" value="Ribosomal_uL6_a/b-dom"/>
</dbReference>
<dbReference type="PANTHER" id="PTHR11655">
    <property type="entry name" value="60S/50S RIBOSOMAL PROTEIN L6/L9"/>
    <property type="match status" value="1"/>
</dbReference>
<comment type="subunit">
    <text evidence="3">Part of the 50S ribosomal subunit.</text>
</comment>
<comment type="caution">
    <text evidence="7">The sequence shown here is derived from an EMBL/GenBank/DDBJ whole genome shotgun (WGS) entry which is preliminary data.</text>
</comment>
<name>A0ABT1MK25_9BACT</name>
<dbReference type="PANTHER" id="PTHR11655:SF14">
    <property type="entry name" value="LARGE RIBOSOMAL SUBUNIT PROTEIN UL6M"/>
    <property type="match status" value="1"/>
</dbReference>
<protein>
    <recommendedName>
        <fullName evidence="3">Large ribosomal subunit protein uL6</fullName>
    </recommendedName>
</protein>
<evidence type="ECO:0000256" key="2">
    <source>
        <dbReference type="ARBA" id="ARBA00023274"/>
    </source>
</evidence>
<dbReference type="EMBL" id="JANDHW010000009">
    <property type="protein sequence ID" value="MCP9612384.1"/>
    <property type="molecule type" value="Genomic_DNA"/>
</dbReference>
<comment type="similarity">
    <text evidence="3 4">Belongs to the universal ribosomal protein uL6 family.</text>
</comment>
<keyword evidence="3 5" id="KW-0699">rRNA-binding</keyword>
<feature type="domain" description="Large ribosomal subunit protein uL6 alpha-beta" evidence="6">
    <location>
        <begin position="11"/>
        <end position="82"/>
    </location>
</feature>
<evidence type="ECO:0000259" key="6">
    <source>
        <dbReference type="Pfam" id="PF00347"/>
    </source>
</evidence>
<comment type="function">
    <text evidence="3 5">This protein binds to the 23S rRNA, and is important in its secondary structure. It is located near the subunit interface in the base of the L7/L12 stalk, and near the tRNA binding site of the peptidyltransferase center.</text>
</comment>
<keyword evidence="1 3" id="KW-0689">Ribosomal protein</keyword>
<dbReference type="InterPro" id="IPR002358">
    <property type="entry name" value="Ribosomal_uL6_CS"/>
</dbReference>
<keyword evidence="8" id="KW-1185">Reference proteome</keyword>
<evidence type="ECO:0000256" key="1">
    <source>
        <dbReference type="ARBA" id="ARBA00022980"/>
    </source>
</evidence>
<dbReference type="PROSITE" id="PS00525">
    <property type="entry name" value="RIBOSOMAL_L6_1"/>
    <property type="match status" value="1"/>
</dbReference>
<evidence type="ECO:0000256" key="4">
    <source>
        <dbReference type="RuleBase" id="RU003869"/>
    </source>
</evidence>
<evidence type="ECO:0000256" key="5">
    <source>
        <dbReference type="RuleBase" id="RU003870"/>
    </source>
</evidence>
<accession>A0ABT1MK25</accession>
<dbReference type="InterPro" id="IPR000702">
    <property type="entry name" value="Ribosomal_uL6-like"/>
</dbReference>
<dbReference type="SUPFAM" id="SSF56053">
    <property type="entry name" value="Ribosomal protein L6"/>
    <property type="match status" value="2"/>
</dbReference>
<keyword evidence="3 5" id="KW-0694">RNA-binding</keyword>
<dbReference type="InterPro" id="IPR019906">
    <property type="entry name" value="Ribosomal_uL6_bac-type"/>
</dbReference>
<evidence type="ECO:0000313" key="7">
    <source>
        <dbReference type="EMBL" id="MCP9612384.1"/>
    </source>
</evidence>
<keyword evidence="2 3" id="KW-0687">Ribonucleoprotein</keyword>
<dbReference type="Gene3D" id="3.90.930.12">
    <property type="entry name" value="Ribosomal protein L6, alpha-beta domain"/>
    <property type="match status" value="2"/>
</dbReference>
<dbReference type="Pfam" id="PF00347">
    <property type="entry name" value="Ribosomal_L6"/>
    <property type="match status" value="2"/>
</dbReference>
<gene>
    <name evidence="3 7" type="primary">rplF</name>
    <name evidence="7" type="ORF">NMU02_09795</name>
</gene>
<reference evidence="7 8" key="1">
    <citation type="submission" date="2022-07" db="EMBL/GenBank/DDBJ databases">
        <title>Fecal culturing of patients with breast cancer.</title>
        <authorList>
            <person name="Teng N.M.Y."/>
            <person name="Kiu R."/>
            <person name="Evans R."/>
            <person name="Baker D.J."/>
            <person name="Zenner C."/>
            <person name="Robinson S.D."/>
            <person name="Hall L.J."/>
        </authorList>
    </citation>
    <scope>NUCLEOTIDE SEQUENCE [LARGE SCALE GENOMIC DNA]</scope>
    <source>
        <strain evidence="7 8">LH1063</strain>
    </source>
</reference>
<dbReference type="InterPro" id="IPR036789">
    <property type="entry name" value="Ribosomal_uL6-like_a/b-dom_sf"/>
</dbReference>
<dbReference type="Proteomes" id="UP001205603">
    <property type="component" value="Unassembled WGS sequence"/>
</dbReference>
<organism evidence="7 8">
    <name type="scientific">Coprobacter tertius</name>
    <dbReference type="NCBI Taxonomy" id="2944915"/>
    <lineage>
        <taxon>Bacteria</taxon>
        <taxon>Pseudomonadati</taxon>
        <taxon>Bacteroidota</taxon>
        <taxon>Bacteroidia</taxon>
        <taxon>Bacteroidales</taxon>
        <taxon>Barnesiellaceae</taxon>
        <taxon>Coprobacter</taxon>
    </lineage>
</organism>
<sequence>MSRIGKLPINIPSGVTVTVNGDEVKVKGPKGEMSQVLTGGIKAEVADGHIVVSRPSEDKEHRALHGLYRSLINNMVVGVSEGYKKEMELVGVGYRAANNGQVLDLSLGYSHNIYLKLPKEIKLETKSERNKNPLIILESCDKQLLGQVCSKIRSFRKPEPYKGKGIKFVGEIIRRKSGKSAGAK</sequence>
<evidence type="ECO:0000256" key="3">
    <source>
        <dbReference type="HAMAP-Rule" id="MF_01365"/>
    </source>
</evidence>
<dbReference type="HAMAP" id="MF_01365_B">
    <property type="entry name" value="Ribosomal_uL6_B"/>
    <property type="match status" value="1"/>
</dbReference>
<dbReference type="RefSeq" id="WP_255027684.1">
    <property type="nucleotide sequence ID" value="NZ_JANDHW010000009.1"/>
</dbReference>
<dbReference type="GO" id="GO:0005840">
    <property type="term" value="C:ribosome"/>
    <property type="evidence" value="ECO:0007669"/>
    <property type="project" value="UniProtKB-KW"/>
</dbReference>